<feature type="signal peptide" evidence="1">
    <location>
        <begin position="1"/>
        <end position="27"/>
    </location>
</feature>
<name>A0A7H0SL05_9CORY</name>
<dbReference type="AlphaFoldDB" id="A0A7H0SL05"/>
<evidence type="ECO:0000313" key="4">
    <source>
        <dbReference type="Proteomes" id="UP000516320"/>
    </source>
</evidence>
<feature type="chain" id="PRO_5039276674" evidence="1">
    <location>
        <begin position="28"/>
        <end position="376"/>
    </location>
</feature>
<dbReference type="Gene3D" id="3.40.50.1820">
    <property type="entry name" value="alpha/beta hydrolase"/>
    <property type="match status" value="1"/>
</dbReference>
<keyword evidence="3" id="KW-0378">Hydrolase</keyword>
<dbReference type="EMBL" id="CP046884">
    <property type="protein sequence ID" value="QNQ89230.1"/>
    <property type="molecule type" value="Genomic_DNA"/>
</dbReference>
<dbReference type="Proteomes" id="UP000516320">
    <property type="component" value="Chromosome"/>
</dbReference>
<dbReference type="InterPro" id="IPR029058">
    <property type="entry name" value="AB_hydrolase_fold"/>
</dbReference>
<reference evidence="3 4" key="1">
    <citation type="submission" date="2019-12" db="EMBL/GenBank/DDBJ databases">
        <title>Corynebacterium sp. nov., isolated from feces of the Anser Albifrons in China.</title>
        <authorList>
            <person name="Liu Q."/>
        </authorList>
    </citation>
    <scope>NUCLEOTIDE SEQUENCE [LARGE SCALE GENOMIC DNA]</scope>
    <source>
        <strain evidence="3 4">4H37-19</strain>
    </source>
</reference>
<keyword evidence="4" id="KW-1185">Reference proteome</keyword>
<dbReference type="GO" id="GO:0016787">
    <property type="term" value="F:hydrolase activity"/>
    <property type="evidence" value="ECO:0007669"/>
    <property type="project" value="UniProtKB-KW"/>
</dbReference>
<keyword evidence="1" id="KW-0732">Signal</keyword>
<dbReference type="InterPro" id="IPR041127">
    <property type="entry name" value="PET_hydrolase/cutinase-like"/>
</dbReference>
<dbReference type="Pfam" id="PF12740">
    <property type="entry name" value="PETase"/>
    <property type="match status" value="1"/>
</dbReference>
<dbReference type="SUPFAM" id="SSF53474">
    <property type="entry name" value="alpha/beta-Hydrolases"/>
    <property type="match status" value="1"/>
</dbReference>
<organism evidence="3 4">
    <name type="scientific">Corynebacterium poyangense</name>
    <dbReference type="NCBI Taxonomy" id="2684405"/>
    <lineage>
        <taxon>Bacteria</taxon>
        <taxon>Bacillati</taxon>
        <taxon>Actinomycetota</taxon>
        <taxon>Actinomycetes</taxon>
        <taxon>Mycobacteriales</taxon>
        <taxon>Corynebacteriaceae</taxon>
        <taxon>Corynebacterium</taxon>
    </lineage>
</organism>
<evidence type="ECO:0000259" key="2">
    <source>
        <dbReference type="Pfam" id="PF12740"/>
    </source>
</evidence>
<dbReference type="RefSeq" id="WP_187974685.1">
    <property type="nucleotide sequence ID" value="NZ_CP046884.1"/>
</dbReference>
<evidence type="ECO:0000313" key="3">
    <source>
        <dbReference type="EMBL" id="QNQ89230.1"/>
    </source>
</evidence>
<protein>
    <submittedName>
        <fullName evidence="3">Alpha/beta hydrolase</fullName>
    </submittedName>
</protein>
<gene>
    <name evidence="3" type="ORF">GP475_00245</name>
</gene>
<feature type="domain" description="PET hydrolase/cutinase-like" evidence="2">
    <location>
        <begin position="145"/>
        <end position="304"/>
    </location>
</feature>
<dbReference type="PANTHER" id="PTHR33428">
    <property type="entry name" value="CHLOROPHYLLASE-2, CHLOROPLASTIC"/>
    <property type="match status" value="1"/>
</dbReference>
<accession>A0A7H0SL05</accession>
<dbReference type="PANTHER" id="PTHR33428:SF14">
    <property type="entry name" value="CARBOXYLESTERASE TYPE B DOMAIN-CONTAINING PROTEIN"/>
    <property type="match status" value="1"/>
</dbReference>
<evidence type="ECO:0000256" key="1">
    <source>
        <dbReference type="SAM" id="SignalP"/>
    </source>
</evidence>
<proteinExistence type="predicted"/>
<sequence length="376" mass="40548">MNNTRFLKFFASAVTLTSIFCLFTPTAKSVELSSPLISLDDYLASIPSVQEDITPRLSPQVSGISTELGTTGFRVTAPFNSEPGPIRKTFGQPGKHQVASTAVTQGCGPFYRFYNEVLRFNHAVNDPAECYRTAPEGNLPALGYQFIYPTDLQPGTRVPVIILSPGIGVEPGFMQRHAEFYASHGYVVALGYSLLNWFGAQMSLAAAAAHLADQDLESPIYNHVDFSRVVLVGHSAGGGSALRMSGLMGDFLHQIGREDAQIRGVIGINPGPADFSLASPPSAVPTLVLPAEHETLVPHPLSRIAFDKAVGPKWWAVVRGAEHGVYLDSPGKSIYDSLVVAFSNYVNVGDPESTSIFEGSDYRLAKDPELIGVEKY</sequence>
<dbReference type="KEGG" id="cpoy:GP475_00245"/>